<dbReference type="InterPro" id="IPR007110">
    <property type="entry name" value="Ig-like_dom"/>
</dbReference>
<feature type="domain" description="Fibronectin type-III" evidence="16">
    <location>
        <begin position="671"/>
        <end position="768"/>
    </location>
</feature>
<keyword evidence="8 14" id="KW-1133">Transmembrane helix</keyword>
<dbReference type="SUPFAM" id="SSF48726">
    <property type="entry name" value="Immunoglobulin"/>
    <property type="match status" value="6"/>
</dbReference>
<keyword evidence="5" id="KW-0732">Signal</keyword>
<feature type="domain" description="Ig-like" evidence="15">
    <location>
        <begin position="577"/>
        <end position="667"/>
    </location>
</feature>
<evidence type="ECO:0000256" key="4">
    <source>
        <dbReference type="ARBA" id="ARBA00022692"/>
    </source>
</evidence>
<evidence type="ECO:0000313" key="17">
    <source>
        <dbReference type="EnsemblMetazoa" id="ADIR000857-PA"/>
    </source>
</evidence>
<keyword evidence="10" id="KW-1015">Disulfide bond</keyword>
<evidence type="ECO:0000256" key="14">
    <source>
        <dbReference type="SAM" id="Phobius"/>
    </source>
</evidence>
<dbReference type="FunFam" id="2.60.40.10:FF:001687">
    <property type="entry name" value="Neuroglian, isoform E"/>
    <property type="match status" value="1"/>
</dbReference>
<dbReference type="PANTHER" id="PTHR44170:SF6">
    <property type="entry name" value="CONTACTIN"/>
    <property type="match status" value="1"/>
</dbReference>
<feature type="domain" description="Ig-like" evidence="15">
    <location>
        <begin position="87"/>
        <end position="183"/>
    </location>
</feature>
<dbReference type="PROSITE" id="PS50853">
    <property type="entry name" value="FN3"/>
    <property type="match status" value="5"/>
</dbReference>
<evidence type="ECO:0008006" key="19">
    <source>
        <dbReference type="Google" id="ProtNLM"/>
    </source>
</evidence>
<feature type="domain" description="Ig-like" evidence="15">
    <location>
        <begin position="489"/>
        <end position="573"/>
    </location>
</feature>
<keyword evidence="12" id="KW-0393">Immunoglobulin domain</keyword>
<evidence type="ECO:0000256" key="8">
    <source>
        <dbReference type="ARBA" id="ARBA00022989"/>
    </source>
</evidence>
<dbReference type="FunFam" id="2.60.40.10:FF:000005">
    <property type="entry name" value="Neuronal cell adhesion molecule"/>
    <property type="match status" value="1"/>
</dbReference>
<dbReference type="GO" id="GO:0030424">
    <property type="term" value="C:axon"/>
    <property type="evidence" value="ECO:0007669"/>
    <property type="project" value="TreeGrafter"/>
</dbReference>
<feature type="compositionally biased region" description="Acidic residues" evidence="13">
    <location>
        <begin position="1264"/>
        <end position="1281"/>
    </location>
</feature>
<dbReference type="GO" id="GO:0005886">
    <property type="term" value="C:plasma membrane"/>
    <property type="evidence" value="ECO:0007669"/>
    <property type="project" value="UniProtKB-SubCell"/>
</dbReference>
<evidence type="ECO:0000256" key="1">
    <source>
        <dbReference type="ARBA" id="ARBA00004236"/>
    </source>
</evidence>
<keyword evidence="3" id="KW-1003">Cell membrane</keyword>
<feature type="region of interest" description="Disordered" evidence="13">
    <location>
        <begin position="762"/>
        <end position="781"/>
    </location>
</feature>
<dbReference type="Gene3D" id="2.60.40.10">
    <property type="entry name" value="Immunoglobulins"/>
    <property type="match status" value="11"/>
</dbReference>
<dbReference type="InterPro" id="IPR003961">
    <property type="entry name" value="FN3_dom"/>
</dbReference>
<dbReference type="PROSITE" id="PS50835">
    <property type="entry name" value="IG_LIKE"/>
    <property type="match status" value="5"/>
</dbReference>
<keyword evidence="9 14" id="KW-0472">Membrane</keyword>
<dbReference type="Pfam" id="PF13882">
    <property type="entry name" value="Bravo_FIGEY"/>
    <property type="match status" value="1"/>
</dbReference>
<dbReference type="Pfam" id="PF07679">
    <property type="entry name" value="I-set"/>
    <property type="match status" value="3"/>
</dbReference>
<dbReference type="FunFam" id="2.60.40.10:FF:000032">
    <property type="entry name" value="palladin isoform X1"/>
    <property type="match status" value="2"/>
</dbReference>
<keyword evidence="18" id="KW-1185">Reference proteome</keyword>
<feature type="domain" description="Fibronectin type-III" evidence="16">
    <location>
        <begin position="973"/>
        <end position="1074"/>
    </location>
</feature>
<keyword evidence="6" id="KW-0677">Repeat</keyword>
<proteinExistence type="predicted"/>
<reference evidence="17" key="2">
    <citation type="submission" date="2020-05" db="UniProtKB">
        <authorList>
            <consortium name="EnsemblMetazoa"/>
        </authorList>
    </citation>
    <scope>IDENTIFICATION</scope>
    <source>
        <strain evidence="17">WRAIR2</strain>
    </source>
</reference>
<dbReference type="SMART" id="SM00409">
    <property type="entry name" value="IG"/>
    <property type="match status" value="6"/>
</dbReference>
<protein>
    <recommendedName>
        <fullName evidence="19">Neuronal cell adhesion molecule</fullName>
    </recommendedName>
</protein>
<dbReference type="GO" id="GO:0007420">
    <property type="term" value="P:brain development"/>
    <property type="evidence" value="ECO:0007669"/>
    <property type="project" value="TreeGrafter"/>
</dbReference>
<dbReference type="CDD" id="cd00063">
    <property type="entry name" value="FN3"/>
    <property type="match status" value="5"/>
</dbReference>
<dbReference type="Proteomes" id="UP000075884">
    <property type="component" value="Unassembled WGS sequence"/>
</dbReference>
<dbReference type="InterPro" id="IPR013098">
    <property type="entry name" value="Ig_I-set"/>
</dbReference>
<feature type="region of interest" description="Disordered" evidence="13">
    <location>
        <begin position="1333"/>
        <end position="1352"/>
    </location>
</feature>
<comment type="subcellular location">
    <subcellularLocation>
        <location evidence="1">Cell membrane</location>
    </subcellularLocation>
    <subcellularLocation>
        <location evidence="2">Membrane</location>
        <topology evidence="2">Single-pass type I membrane protein</topology>
    </subcellularLocation>
</comment>
<feature type="region of interest" description="Disordered" evidence="13">
    <location>
        <begin position="1229"/>
        <end position="1282"/>
    </location>
</feature>
<feature type="domain" description="Ig-like" evidence="15">
    <location>
        <begin position="395"/>
        <end position="483"/>
    </location>
</feature>
<evidence type="ECO:0000256" key="10">
    <source>
        <dbReference type="ARBA" id="ARBA00023157"/>
    </source>
</evidence>
<evidence type="ECO:0000256" key="7">
    <source>
        <dbReference type="ARBA" id="ARBA00022889"/>
    </source>
</evidence>
<dbReference type="SMART" id="SM00060">
    <property type="entry name" value="FN3"/>
    <property type="match status" value="5"/>
</dbReference>
<dbReference type="InterPro" id="IPR003599">
    <property type="entry name" value="Ig_sub"/>
</dbReference>
<reference evidence="18" key="1">
    <citation type="submission" date="2013-03" db="EMBL/GenBank/DDBJ databases">
        <title>The Genome Sequence of Anopheles dirus WRAIR2.</title>
        <authorList>
            <consortium name="The Broad Institute Genomics Platform"/>
            <person name="Neafsey D.E."/>
            <person name="Walton C."/>
            <person name="Walker B."/>
            <person name="Young S.K."/>
            <person name="Zeng Q."/>
            <person name="Gargeya S."/>
            <person name="Fitzgerald M."/>
            <person name="Haas B."/>
            <person name="Abouelleil A."/>
            <person name="Allen A.W."/>
            <person name="Alvarado L."/>
            <person name="Arachchi H.M."/>
            <person name="Berlin A.M."/>
            <person name="Chapman S.B."/>
            <person name="Gainer-Dewar J."/>
            <person name="Goldberg J."/>
            <person name="Griggs A."/>
            <person name="Gujja S."/>
            <person name="Hansen M."/>
            <person name="Howarth C."/>
            <person name="Imamovic A."/>
            <person name="Ireland A."/>
            <person name="Larimer J."/>
            <person name="McCowan C."/>
            <person name="Murphy C."/>
            <person name="Pearson M."/>
            <person name="Poon T.W."/>
            <person name="Priest M."/>
            <person name="Roberts A."/>
            <person name="Saif S."/>
            <person name="Shea T."/>
            <person name="Sisk P."/>
            <person name="Sykes S."/>
            <person name="Wortman J."/>
            <person name="Nusbaum C."/>
            <person name="Birren B."/>
        </authorList>
    </citation>
    <scope>NUCLEOTIDE SEQUENCE [LARGE SCALE GENOMIC DNA]</scope>
    <source>
        <strain evidence="18">WRAIR2</strain>
    </source>
</reference>
<dbReference type="SMART" id="SM00408">
    <property type="entry name" value="IGc2"/>
    <property type="match status" value="5"/>
</dbReference>
<evidence type="ECO:0000259" key="16">
    <source>
        <dbReference type="PROSITE" id="PS50853"/>
    </source>
</evidence>
<evidence type="ECO:0000256" key="12">
    <source>
        <dbReference type="ARBA" id="ARBA00023319"/>
    </source>
</evidence>
<evidence type="ECO:0000256" key="2">
    <source>
        <dbReference type="ARBA" id="ARBA00004479"/>
    </source>
</evidence>
<dbReference type="FunFam" id="2.60.40.10:FF:001928">
    <property type="entry name" value="neuroglian isoform X2"/>
    <property type="match status" value="1"/>
</dbReference>
<feature type="domain" description="Ig-like" evidence="15">
    <location>
        <begin position="302"/>
        <end position="388"/>
    </location>
</feature>
<dbReference type="InterPro" id="IPR026966">
    <property type="entry name" value="Neurofascin/L1/NrCAM_C"/>
</dbReference>
<organism evidence="17 18">
    <name type="scientific">Anopheles dirus</name>
    <dbReference type="NCBI Taxonomy" id="7168"/>
    <lineage>
        <taxon>Eukaryota</taxon>
        <taxon>Metazoa</taxon>
        <taxon>Ecdysozoa</taxon>
        <taxon>Arthropoda</taxon>
        <taxon>Hexapoda</taxon>
        <taxon>Insecta</taxon>
        <taxon>Pterygota</taxon>
        <taxon>Neoptera</taxon>
        <taxon>Endopterygota</taxon>
        <taxon>Diptera</taxon>
        <taxon>Nematocera</taxon>
        <taxon>Culicoidea</taxon>
        <taxon>Culicidae</taxon>
        <taxon>Anophelinae</taxon>
        <taxon>Anopheles</taxon>
    </lineage>
</organism>
<sequence>MLRSRARRDTQPHVPEDSLETTGRASYAVFLCSVGEIEDTASSSTKMWTIHRRTAGGGTTACHLLLTAAILITLNVLTVHSLIHSPPRIIKQPPPDEMLFQVAQQGESDKPFLIECEAEGEPTPKYRWIKNGKKFEWQTYDDRMSQQPGRGTLVITSPRDEDLGQYQCFAENEHGTATSNSVFVRKAELNSFKDGTPLTVQADEGKPFKLVCQPPDGWPKPNVYWMIQNMDGGIRSINNSRMTLDPEGNLWFSNVTRDDESSDFFYACAASSVFRSEYKIGNRVVLQVKQTGISAAKNRHEPMRQYVSRKNEVALMGKSVELFCIYGGTPLPETVWMKNGKPIIWSDKVQQDNYGKSIKIRRVASEDAGSYTCQVSNGVGYADSYSINLKVNAVPYFTHEPEIVNAAEGENVEFKCEAGGNPRPNVMWIHNGKPLDQLSQSNPRRKVDWSTITITQVQKSDTGNYGCNATNSLGYVYKDVYLNVLALAPEITDPPKREFTVDQRNVTMTCRVFGAPKPTVKWLRNERELTGGRYQTMPTGDLFIRDVKFDDAGDYTCHAYNNLGVKSASGELIVKERTVINDPPQDYEAEAGTTVTFRCNAVADSSLELTIEWLTKGEVIDFENQPRFIRTSDNSLMISKTIELDTGAYSCVARTDLDEVMANATLTVMDRPNPPSITRVTCGPKTAKLEWVSNGDNRSPILHYTIEYNTSFTPDTWGIVYDEIPGTDLAWVMNQSPWNNYTYRIIAVNKVGRSLPSAHSDVCTTEPSVPYKQPDNLEGEGTTPTNLVVKWSPLAQDDHNAPGFHYRIYWQRDAPGAPWDVVEVRDWRQTSYTFEGLPTFTRYRFRVVATNERGESNTGPWEKVVYSGEDKPSEAPTNFTLVQVTGPTTAILSWKPVAPESLNGHFKGYKIQTWTEADGEENLREILITPDSKQALVTDFVPDATNYVRMLAYNSRYNGPASTTLSFDTPEGVPNTIQALDAYPLGSSAFLMRWKKPLQPNGKLTGYRIYYEEVKGTTVGPRMEREPHISDPAVLEAKLGRLKPNAKYRIHVVATTKAGEGQDFYIERATSSGVGMPPDVPNFYWENLPTDNGLANIKVVWQPALGGKAGSHFYVKYRVKDASTWQTTDPELYENYLVVHGINPDHLYEFRVVSVDGEYQTESATQEVDTYGIQSSVKVPGDNIATAGWFIGMMLAIAFLILVLIIICIVKRNRGGKYDVHDRELANGRNDYTEEGGFPEYSQPLDNKSQGRQSLNSQKVGPESDTDSMAEYGEGDTEGMNEDGSFIGQYGRKGGKNADSNSQAFATLVYGLPLGGQFTEDGSFIGQYVPGKPPVSAQSTPQNPSLQGANAGMATYV</sequence>
<evidence type="ECO:0000256" key="6">
    <source>
        <dbReference type="ARBA" id="ARBA00022737"/>
    </source>
</evidence>
<feature type="domain" description="Fibronectin type-III" evidence="16">
    <location>
        <begin position="773"/>
        <end position="870"/>
    </location>
</feature>
<feature type="transmembrane region" description="Helical" evidence="14">
    <location>
        <begin position="1187"/>
        <end position="1210"/>
    </location>
</feature>
<dbReference type="InterPro" id="IPR013783">
    <property type="entry name" value="Ig-like_fold"/>
</dbReference>
<dbReference type="EnsemblMetazoa" id="ADIR000857-RA">
    <property type="protein sequence ID" value="ADIR000857-PA"/>
    <property type="gene ID" value="ADIR000857"/>
</dbReference>
<dbReference type="InterPro" id="IPR003598">
    <property type="entry name" value="Ig_sub2"/>
</dbReference>
<dbReference type="FunFam" id="2.60.40.10:FF:000035">
    <property type="entry name" value="Contactin 1"/>
    <property type="match status" value="1"/>
</dbReference>
<evidence type="ECO:0000259" key="15">
    <source>
        <dbReference type="PROSITE" id="PS50835"/>
    </source>
</evidence>
<dbReference type="PANTHER" id="PTHR44170">
    <property type="entry name" value="PROTEIN SIDEKICK"/>
    <property type="match status" value="1"/>
</dbReference>
<keyword evidence="7" id="KW-0130">Cell adhesion</keyword>
<evidence type="ECO:0000256" key="3">
    <source>
        <dbReference type="ARBA" id="ARBA00022475"/>
    </source>
</evidence>
<feature type="domain" description="Fibronectin type-III" evidence="16">
    <location>
        <begin position="1077"/>
        <end position="1176"/>
    </location>
</feature>
<dbReference type="Pfam" id="PF13927">
    <property type="entry name" value="Ig_3"/>
    <property type="match status" value="2"/>
</dbReference>
<feature type="domain" description="Fibronectin type-III" evidence="16">
    <location>
        <begin position="875"/>
        <end position="972"/>
    </location>
</feature>
<dbReference type="InterPro" id="IPR036116">
    <property type="entry name" value="FN3_sf"/>
</dbReference>
<dbReference type="GO" id="GO:0007411">
    <property type="term" value="P:axon guidance"/>
    <property type="evidence" value="ECO:0007669"/>
    <property type="project" value="TreeGrafter"/>
</dbReference>
<keyword evidence="11" id="KW-0325">Glycoprotein</keyword>
<dbReference type="InterPro" id="IPR036179">
    <property type="entry name" value="Ig-like_dom_sf"/>
</dbReference>
<evidence type="ECO:0000256" key="9">
    <source>
        <dbReference type="ARBA" id="ARBA00023136"/>
    </source>
</evidence>
<dbReference type="FunFam" id="2.60.40.10:FF:000028">
    <property type="entry name" value="Neuronal cell adhesion molecule"/>
    <property type="match status" value="1"/>
</dbReference>
<dbReference type="STRING" id="7168.A0A182MZQ2"/>
<dbReference type="Pfam" id="PF00041">
    <property type="entry name" value="fn3"/>
    <property type="match status" value="4"/>
</dbReference>
<keyword evidence="4 14" id="KW-0812">Transmembrane</keyword>
<evidence type="ECO:0000256" key="5">
    <source>
        <dbReference type="ARBA" id="ARBA00022729"/>
    </source>
</evidence>
<dbReference type="GO" id="GO:0098632">
    <property type="term" value="F:cell-cell adhesion mediator activity"/>
    <property type="evidence" value="ECO:0007669"/>
    <property type="project" value="TreeGrafter"/>
</dbReference>
<dbReference type="FunFam" id="2.60.40.10:FF:001718">
    <property type="entry name" value="Neuroglian, isoform D"/>
    <property type="match status" value="1"/>
</dbReference>
<feature type="compositionally biased region" description="Polar residues" evidence="13">
    <location>
        <begin position="1244"/>
        <end position="1259"/>
    </location>
</feature>
<evidence type="ECO:0000313" key="18">
    <source>
        <dbReference type="Proteomes" id="UP000075884"/>
    </source>
</evidence>
<name>A0A182MZQ2_9DIPT</name>
<evidence type="ECO:0000256" key="11">
    <source>
        <dbReference type="ARBA" id="ARBA00023180"/>
    </source>
</evidence>
<dbReference type="VEuPathDB" id="VectorBase:ADIR000857"/>
<accession>A0A182MZQ2</accession>
<evidence type="ECO:0000256" key="13">
    <source>
        <dbReference type="SAM" id="MobiDB-lite"/>
    </source>
</evidence>
<dbReference type="SUPFAM" id="SSF49265">
    <property type="entry name" value="Fibronectin type III"/>
    <property type="match status" value="3"/>
</dbReference>
<feature type="compositionally biased region" description="Polar residues" evidence="13">
    <location>
        <begin position="1336"/>
        <end position="1348"/>
    </location>
</feature>
<feature type="transmembrane region" description="Helical" evidence="14">
    <location>
        <begin position="61"/>
        <end position="83"/>
    </location>
</feature>